<dbReference type="CDD" id="cd12152">
    <property type="entry name" value="F1-ATPase_delta"/>
    <property type="match status" value="1"/>
</dbReference>
<evidence type="ECO:0000256" key="5">
    <source>
        <dbReference type="ARBA" id="ARBA00022781"/>
    </source>
</evidence>
<feature type="region of interest" description="Disordered" evidence="14">
    <location>
        <begin position="1"/>
        <end position="21"/>
    </location>
</feature>
<keyword evidence="9" id="KW-0496">Mitochondrion</keyword>
<dbReference type="AlphaFoldDB" id="A0A9W4XVF5"/>
<dbReference type="PANTHER" id="PTHR13822">
    <property type="entry name" value="ATP SYNTHASE DELTA/EPSILON CHAIN"/>
    <property type="match status" value="1"/>
</dbReference>
<dbReference type="Pfam" id="PF02823">
    <property type="entry name" value="ATP-synt_DE_N"/>
    <property type="match status" value="1"/>
</dbReference>
<comment type="caution">
    <text evidence="17">The sequence shown here is derived from an EMBL/GenBank/DDBJ whole genome shotgun (WGS) entry which is preliminary data.</text>
</comment>
<sequence length="209" mass="22357">MTRGARPSCGPISAKQESRAERIPFTTSSFPQASNCIPTTPLSIMSSLRVARAALRVRPTAFTRPLQRRGYADVAPDKIKLSLALPHQSVYKSQDVVQVNLPAETGEMGVLANHVPSIEQLKPGLVEIIEESGGSKQFFLSGGFAVVQPGSQLSINAVESYPLEDFSAEAVKNQIAEAQKIASGNGSEQDVAEAKIELEVLESLQAALK</sequence>
<keyword evidence="8" id="KW-0406">Ion transport</keyword>
<evidence type="ECO:0000256" key="10">
    <source>
        <dbReference type="ARBA" id="ARBA00023136"/>
    </source>
</evidence>
<feature type="domain" description="ATP synthase F1 complex delta/epsilon subunit N-terminal" evidence="15">
    <location>
        <begin position="80"/>
        <end position="149"/>
    </location>
</feature>
<evidence type="ECO:0000256" key="11">
    <source>
        <dbReference type="ARBA" id="ARBA00023196"/>
    </source>
</evidence>
<dbReference type="Proteomes" id="UP001152607">
    <property type="component" value="Unassembled WGS sequence"/>
</dbReference>
<dbReference type="SUPFAM" id="SSF51344">
    <property type="entry name" value="Epsilon subunit of F1F0-ATP synthase N-terminal domain"/>
    <property type="match status" value="1"/>
</dbReference>
<dbReference type="InterPro" id="IPR020546">
    <property type="entry name" value="ATP_synth_F1_dsu/esu_N"/>
</dbReference>
<reference evidence="17" key="1">
    <citation type="submission" date="2023-01" db="EMBL/GenBank/DDBJ databases">
        <authorList>
            <person name="Van Ghelder C."/>
            <person name="Rancurel C."/>
        </authorList>
    </citation>
    <scope>NUCLEOTIDE SEQUENCE</scope>
    <source>
        <strain evidence="17">CNCM I-4278</strain>
    </source>
</reference>
<organism evidence="17 18">
    <name type="scientific">Periconia digitata</name>
    <dbReference type="NCBI Taxonomy" id="1303443"/>
    <lineage>
        <taxon>Eukaryota</taxon>
        <taxon>Fungi</taxon>
        <taxon>Dikarya</taxon>
        <taxon>Ascomycota</taxon>
        <taxon>Pezizomycotina</taxon>
        <taxon>Dothideomycetes</taxon>
        <taxon>Pleosporomycetidae</taxon>
        <taxon>Pleosporales</taxon>
        <taxon>Massarineae</taxon>
        <taxon>Periconiaceae</taxon>
        <taxon>Periconia</taxon>
    </lineage>
</organism>
<keyword evidence="11" id="KW-0139">CF(1)</keyword>
<keyword evidence="4" id="KW-0813">Transport</keyword>
<dbReference type="InterPro" id="IPR048938">
    <property type="entry name" value="ATPD_C_fung"/>
</dbReference>
<dbReference type="GO" id="GO:0005743">
    <property type="term" value="C:mitochondrial inner membrane"/>
    <property type="evidence" value="ECO:0007669"/>
    <property type="project" value="UniProtKB-SubCell"/>
</dbReference>
<comment type="subcellular location">
    <subcellularLocation>
        <location evidence="1">Mitochondrion inner membrane</location>
    </subcellularLocation>
</comment>
<dbReference type="Gene3D" id="2.60.15.10">
    <property type="entry name" value="F0F1 ATP synthase delta/epsilon subunit, N-terminal"/>
    <property type="match status" value="1"/>
</dbReference>
<dbReference type="GO" id="GO:0046933">
    <property type="term" value="F:proton-transporting ATP synthase activity, rotational mechanism"/>
    <property type="evidence" value="ECO:0007669"/>
    <property type="project" value="InterPro"/>
</dbReference>
<dbReference type="GO" id="GO:0045259">
    <property type="term" value="C:proton-transporting ATP synthase complex"/>
    <property type="evidence" value="ECO:0007669"/>
    <property type="project" value="UniProtKB-KW"/>
</dbReference>
<evidence type="ECO:0000256" key="1">
    <source>
        <dbReference type="ARBA" id="ARBA00004273"/>
    </source>
</evidence>
<dbReference type="InterPro" id="IPR036771">
    <property type="entry name" value="ATPsynth_dsu/esu_N"/>
</dbReference>
<gene>
    <name evidence="17" type="ORF">PDIGIT_LOCUS7522</name>
</gene>
<evidence type="ECO:0000256" key="9">
    <source>
        <dbReference type="ARBA" id="ARBA00023128"/>
    </source>
</evidence>
<dbReference type="PANTHER" id="PTHR13822:SF7">
    <property type="entry name" value="ATP SYNTHASE SUBUNIT DELTA, MITOCHONDRIAL"/>
    <property type="match status" value="1"/>
</dbReference>
<evidence type="ECO:0000256" key="4">
    <source>
        <dbReference type="ARBA" id="ARBA00022448"/>
    </source>
</evidence>
<keyword evidence="6" id="KW-0999">Mitochondrion inner membrane</keyword>
<evidence type="ECO:0000313" key="17">
    <source>
        <dbReference type="EMBL" id="CAI6334462.1"/>
    </source>
</evidence>
<protein>
    <recommendedName>
        <fullName evidence="3">ATP synthase subunit delta, mitochondrial</fullName>
    </recommendedName>
    <alternativeName>
        <fullName evidence="13">F-ATPase delta subunit</fullName>
    </alternativeName>
</protein>
<keyword evidence="12" id="KW-0066">ATP synthesis</keyword>
<evidence type="ECO:0000259" key="15">
    <source>
        <dbReference type="Pfam" id="PF02823"/>
    </source>
</evidence>
<keyword evidence="5" id="KW-0375">Hydrogen ion transport</keyword>
<evidence type="ECO:0000256" key="7">
    <source>
        <dbReference type="ARBA" id="ARBA00022946"/>
    </source>
</evidence>
<evidence type="ECO:0000256" key="14">
    <source>
        <dbReference type="SAM" id="MobiDB-lite"/>
    </source>
</evidence>
<evidence type="ECO:0000256" key="8">
    <source>
        <dbReference type="ARBA" id="ARBA00023065"/>
    </source>
</evidence>
<evidence type="ECO:0000259" key="16">
    <source>
        <dbReference type="Pfam" id="PF21334"/>
    </source>
</evidence>
<comment type="similarity">
    <text evidence="2">Belongs to the ATPase epsilon chain family.</text>
</comment>
<accession>A0A9W4XVF5</accession>
<evidence type="ECO:0000256" key="12">
    <source>
        <dbReference type="ARBA" id="ARBA00023310"/>
    </source>
</evidence>
<dbReference type="OrthoDB" id="270171at2759"/>
<dbReference type="EMBL" id="CAOQHR010000005">
    <property type="protein sequence ID" value="CAI6334462.1"/>
    <property type="molecule type" value="Genomic_DNA"/>
</dbReference>
<keyword evidence="7" id="KW-0809">Transit peptide</keyword>
<evidence type="ECO:0000256" key="13">
    <source>
        <dbReference type="ARBA" id="ARBA00031669"/>
    </source>
</evidence>
<proteinExistence type="inferred from homology"/>
<evidence type="ECO:0000256" key="2">
    <source>
        <dbReference type="ARBA" id="ARBA00005712"/>
    </source>
</evidence>
<dbReference type="Pfam" id="PF21334">
    <property type="entry name" value="ATPD_C_fung"/>
    <property type="match status" value="1"/>
</dbReference>
<dbReference type="FunFam" id="2.60.15.10:FF:000003">
    <property type="entry name" value="ATP synthase subunit delta, mitochondrial"/>
    <property type="match status" value="1"/>
</dbReference>
<keyword evidence="18" id="KW-1185">Reference proteome</keyword>
<name>A0A9W4XVF5_9PLEO</name>
<feature type="domain" description="F1F0-ATP synthase subunit delta C-terminal" evidence="16">
    <location>
        <begin position="166"/>
        <end position="206"/>
    </location>
</feature>
<dbReference type="Gene3D" id="6.10.140.880">
    <property type="match status" value="1"/>
</dbReference>
<evidence type="ECO:0000256" key="3">
    <source>
        <dbReference type="ARBA" id="ARBA00016960"/>
    </source>
</evidence>
<dbReference type="HAMAP" id="MF_00530">
    <property type="entry name" value="ATP_synth_epsil_bac"/>
    <property type="match status" value="1"/>
</dbReference>
<evidence type="ECO:0000256" key="6">
    <source>
        <dbReference type="ARBA" id="ARBA00022792"/>
    </source>
</evidence>
<keyword evidence="10" id="KW-0472">Membrane</keyword>
<dbReference type="InterPro" id="IPR001469">
    <property type="entry name" value="ATP_synth_F1_dsu/esu"/>
</dbReference>
<evidence type="ECO:0000313" key="18">
    <source>
        <dbReference type="Proteomes" id="UP001152607"/>
    </source>
</evidence>